<evidence type="ECO:0000313" key="1">
    <source>
        <dbReference type="EMBL" id="SVC41027.1"/>
    </source>
</evidence>
<gene>
    <name evidence="1" type="ORF">METZ01_LOCUS293881</name>
</gene>
<dbReference type="AlphaFoldDB" id="A0A382M031"/>
<feature type="non-terminal residue" evidence="1">
    <location>
        <position position="49"/>
    </location>
</feature>
<sequence>MTRWLTLLLLATSSMAQSPLPHFSIENPEATLKDAFVEQRRLVKQEIKQ</sequence>
<organism evidence="1">
    <name type="scientific">marine metagenome</name>
    <dbReference type="NCBI Taxonomy" id="408172"/>
    <lineage>
        <taxon>unclassified sequences</taxon>
        <taxon>metagenomes</taxon>
        <taxon>ecological metagenomes</taxon>
    </lineage>
</organism>
<accession>A0A382M031</accession>
<proteinExistence type="predicted"/>
<dbReference type="EMBL" id="UINC01089711">
    <property type="protein sequence ID" value="SVC41027.1"/>
    <property type="molecule type" value="Genomic_DNA"/>
</dbReference>
<reference evidence="1" key="1">
    <citation type="submission" date="2018-05" db="EMBL/GenBank/DDBJ databases">
        <authorList>
            <person name="Lanie J.A."/>
            <person name="Ng W.-L."/>
            <person name="Kazmierczak K.M."/>
            <person name="Andrzejewski T.M."/>
            <person name="Davidsen T.M."/>
            <person name="Wayne K.J."/>
            <person name="Tettelin H."/>
            <person name="Glass J.I."/>
            <person name="Rusch D."/>
            <person name="Podicherti R."/>
            <person name="Tsui H.-C.T."/>
            <person name="Winkler M.E."/>
        </authorList>
    </citation>
    <scope>NUCLEOTIDE SEQUENCE</scope>
</reference>
<name>A0A382M031_9ZZZZ</name>
<protein>
    <submittedName>
        <fullName evidence="1">Uncharacterized protein</fullName>
    </submittedName>
</protein>